<gene>
    <name evidence="1" type="ORF">QC764_101832</name>
</gene>
<evidence type="ECO:0000313" key="2">
    <source>
        <dbReference type="Proteomes" id="UP001323617"/>
    </source>
</evidence>
<evidence type="ECO:0000313" key="1">
    <source>
        <dbReference type="EMBL" id="KAK4680784.1"/>
    </source>
</evidence>
<dbReference type="RefSeq" id="XP_062804254.1">
    <property type="nucleotide sequence ID" value="XM_062941410.1"/>
</dbReference>
<keyword evidence="2" id="KW-1185">Reference proteome</keyword>
<accession>A0ABR0IKT4</accession>
<name>A0ABR0IKT4_9PEZI</name>
<reference evidence="1 2" key="1">
    <citation type="journal article" date="2023" name="bioRxiv">
        <title>High-quality genome assemblies of four members of thePodospora anserinaspecies complex.</title>
        <authorList>
            <person name="Ament-Velasquez S.L."/>
            <person name="Vogan A.A."/>
            <person name="Wallerman O."/>
            <person name="Hartmann F."/>
            <person name="Gautier V."/>
            <person name="Silar P."/>
            <person name="Giraud T."/>
            <person name="Johannesson H."/>
        </authorList>
    </citation>
    <scope>NUCLEOTIDE SEQUENCE [LARGE SCALE GENOMIC DNA]</scope>
    <source>
        <strain evidence="1 2">CBS 124.78</strain>
    </source>
</reference>
<dbReference type="Proteomes" id="UP001323617">
    <property type="component" value="Unassembled WGS sequence"/>
</dbReference>
<organism evidence="1 2">
    <name type="scientific">Podospora pseudoanserina</name>
    <dbReference type="NCBI Taxonomy" id="2609844"/>
    <lineage>
        <taxon>Eukaryota</taxon>
        <taxon>Fungi</taxon>
        <taxon>Dikarya</taxon>
        <taxon>Ascomycota</taxon>
        <taxon>Pezizomycotina</taxon>
        <taxon>Sordariomycetes</taxon>
        <taxon>Sordariomycetidae</taxon>
        <taxon>Sordariales</taxon>
        <taxon>Podosporaceae</taxon>
        <taxon>Podospora</taxon>
    </lineage>
</organism>
<comment type="caution">
    <text evidence="1">The sequence shown here is derived from an EMBL/GenBank/DDBJ whole genome shotgun (WGS) entry which is preliminary data.</text>
</comment>
<dbReference type="GeneID" id="87962275"/>
<proteinExistence type="predicted"/>
<sequence>MRAITSRWSAFSKDDPPFTYHRQLGQAAEHIRHLLHGTVARQAAVSGSVPILFLANASKT</sequence>
<dbReference type="EMBL" id="JAFFHC010000001">
    <property type="protein sequence ID" value="KAK4680784.1"/>
    <property type="molecule type" value="Genomic_DNA"/>
</dbReference>
<protein>
    <submittedName>
        <fullName evidence="1">Uncharacterized protein</fullName>
    </submittedName>
</protein>